<organism evidence="1 2">
    <name type="scientific">Cupriavidus neocaledonicus</name>
    <dbReference type="NCBI Taxonomy" id="1040979"/>
    <lineage>
        <taxon>Bacteria</taxon>
        <taxon>Pseudomonadati</taxon>
        <taxon>Pseudomonadota</taxon>
        <taxon>Betaproteobacteria</taxon>
        <taxon>Burkholderiales</taxon>
        <taxon>Burkholderiaceae</taxon>
        <taxon>Cupriavidus</taxon>
    </lineage>
</organism>
<dbReference type="EMBL" id="LT984806">
    <property type="protein sequence ID" value="SPD48432.1"/>
    <property type="molecule type" value="Genomic_DNA"/>
</dbReference>
<dbReference type="AlphaFoldDB" id="A0A375H9K9"/>
<dbReference type="Proteomes" id="UP000255168">
    <property type="component" value="Chromosome I"/>
</dbReference>
<protein>
    <submittedName>
        <fullName evidence="1">Uncharacterized protein</fullName>
    </submittedName>
</protein>
<proteinExistence type="predicted"/>
<gene>
    <name evidence="1" type="ORF">CBM2607_20426</name>
</gene>
<reference evidence="1 2" key="1">
    <citation type="submission" date="2018-01" db="EMBL/GenBank/DDBJ databases">
        <authorList>
            <person name="Clerissi C."/>
        </authorList>
    </citation>
    <scope>NUCLEOTIDE SEQUENCE [LARGE SCALE GENOMIC DNA]</scope>
    <source>
        <strain evidence="1">Cupriavidus taiwanensis STM 6160</strain>
    </source>
</reference>
<sequence length="33" mass="3898">MPGKNGLYRRKRPFLKAIRVLPTLIDVTKFCHQ</sequence>
<accession>A0A375H9K9</accession>
<evidence type="ECO:0000313" key="2">
    <source>
        <dbReference type="Proteomes" id="UP000255168"/>
    </source>
</evidence>
<evidence type="ECO:0000313" key="1">
    <source>
        <dbReference type="EMBL" id="SPD48432.1"/>
    </source>
</evidence>
<name>A0A375H9K9_9BURK</name>